<dbReference type="Pfam" id="PF00320">
    <property type="entry name" value="GATA"/>
    <property type="match status" value="1"/>
</dbReference>
<evidence type="ECO:0000256" key="2">
    <source>
        <dbReference type="ARBA" id="ARBA00023242"/>
    </source>
</evidence>
<keyword evidence="3" id="KW-0862">Zinc</keyword>
<feature type="domain" description="GATA-type" evidence="6">
    <location>
        <begin position="565"/>
        <end position="596"/>
    </location>
</feature>
<evidence type="ECO:0000256" key="5">
    <source>
        <dbReference type="SAM" id="MobiDB-lite"/>
    </source>
</evidence>
<keyword evidence="2 4" id="KW-0539">Nucleus</keyword>
<evidence type="ECO:0000256" key="3">
    <source>
        <dbReference type="PROSITE-ProRule" id="PRU00094"/>
    </source>
</evidence>
<dbReference type="InterPro" id="IPR013868">
    <property type="entry name" value="Cut8/Sts1_fam"/>
</dbReference>
<evidence type="ECO:0000313" key="8">
    <source>
        <dbReference type="Proteomes" id="UP001476247"/>
    </source>
</evidence>
<evidence type="ECO:0000313" key="7">
    <source>
        <dbReference type="EMBL" id="GAA5802721.1"/>
    </source>
</evidence>
<comment type="similarity">
    <text evidence="1 4">Belongs to the cut8/STS1 family.</text>
</comment>
<dbReference type="Pfam" id="PF08559">
    <property type="entry name" value="Cut8"/>
    <property type="match status" value="1"/>
</dbReference>
<dbReference type="SMART" id="SM00401">
    <property type="entry name" value="ZnF_GATA"/>
    <property type="match status" value="1"/>
</dbReference>
<gene>
    <name evidence="7" type="ORF">HPULCUR_008195</name>
</gene>
<dbReference type="Gene3D" id="1.20.58.1590">
    <property type="entry name" value="Tethering factor for nuclear proteasome Cut8/Sts1"/>
    <property type="match status" value="1"/>
</dbReference>
<keyword evidence="4" id="KW-0813">Transport</keyword>
<dbReference type="PROSITE" id="PS00344">
    <property type="entry name" value="GATA_ZN_FINGER_1"/>
    <property type="match status" value="1"/>
</dbReference>
<keyword evidence="3" id="KW-0863">Zinc-finger</keyword>
<dbReference type="InterPro" id="IPR000679">
    <property type="entry name" value="Znf_GATA"/>
</dbReference>
<keyword evidence="3" id="KW-0479">Metal-binding</keyword>
<keyword evidence="4" id="KW-0963">Cytoplasm</keyword>
<feature type="region of interest" description="Disordered" evidence="5">
    <location>
        <begin position="1"/>
        <end position="76"/>
    </location>
</feature>
<dbReference type="PANTHER" id="PTHR28032">
    <property type="entry name" value="FI02826P"/>
    <property type="match status" value="1"/>
</dbReference>
<evidence type="ECO:0000259" key="6">
    <source>
        <dbReference type="PROSITE" id="PS50114"/>
    </source>
</evidence>
<dbReference type="InterPro" id="IPR038422">
    <property type="entry name" value="Cut8/Sts1_sf"/>
</dbReference>
<comment type="function">
    <text evidence="4">Involved in ubiquitin-mediated protein degradation. Regulatory factor in the ubiquitin/proteasome pathway that controls the turnover of proteasome substrates. Targets proteasomes to the nucleus and facilitates the degradation of nuclear proteins.</text>
</comment>
<protein>
    <recommendedName>
        <fullName evidence="4">Tethering factor for nuclear proteasome STS1</fullName>
    </recommendedName>
</protein>
<dbReference type="PANTHER" id="PTHR28032:SF1">
    <property type="entry name" value="FI02826P"/>
    <property type="match status" value="1"/>
</dbReference>
<dbReference type="CDD" id="cd00202">
    <property type="entry name" value="ZnF_GATA"/>
    <property type="match status" value="1"/>
</dbReference>
<feature type="compositionally biased region" description="Polar residues" evidence="5">
    <location>
        <begin position="28"/>
        <end position="41"/>
    </location>
</feature>
<dbReference type="SUPFAM" id="SSF57716">
    <property type="entry name" value="Glucocorticoid receptor-like (DNA-binding domain)"/>
    <property type="match status" value="1"/>
</dbReference>
<reference evidence="7 8" key="1">
    <citation type="submission" date="2024-04" db="EMBL/GenBank/DDBJ databases">
        <title>genome sequences of Mucor flavus KT1a and Helicostylum pulchrum KT1b strains isolation_sourced from the surface of a dry-aged beef.</title>
        <authorList>
            <person name="Toyotome T."/>
            <person name="Hosono M."/>
            <person name="Torimaru M."/>
            <person name="Fukuda K."/>
            <person name="Mikami N."/>
        </authorList>
    </citation>
    <scope>NUCLEOTIDE SEQUENCE [LARGE SCALE GENOMIC DNA]</scope>
    <source>
        <strain evidence="7 8">KT1b</strain>
    </source>
</reference>
<dbReference type="Gene3D" id="3.30.50.10">
    <property type="entry name" value="Erythroid Transcription Factor GATA-1, subunit A"/>
    <property type="match status" value="1"/>
</dbReference>
<evidence type="ECO:0000256" key="1">
    <source>
        <dbReference type="ARBA" id="ARBA00006199"/>
    </source>
</evidence>
<evidence type="ECO:0000256" key="4">
    <source>
        <dbReference type="RuleBase" id="RU368013"/>
    </source>
</evidence>
<dbReference type="InterPro" id="IPR013088">
    <property type="entry name" value="Znf_NHR/GATA"/>
</dbReference>
<keyword evidence="8" id="KW-1185">Reference proteome</keyword>
<dbReference type="Proteomes" id="UP001476247">
    <property type="component" value="Unassembled WGS sequence"/>
</dbReference>
<name>A0ABP9Y6Y8_9FUNG</name>
<feature type="compositionally biased region" description="Polar residues" evidence="5">
    <location>
        <begin position="1"/>
        <end position="17"/>
    </location>
</feature>
<proteinExistence type="inferred from homology"/>
<comment type="caution">
    <text evidence="7">The sequence shown here is derived from an EMBL/GenBank/DDBJ whole genome shotgun (WGS) entry which is preliminary data.</text>
</comment>
<organism evidence="7 8">
    <name type="scientific">Helicostylum pulchrum</name>
    <dbReference type="NCBI Taxonomy" id="562976"/>
    <lineage>
        <taxon>Eukaryota</taxon>
        <taxon>Fungi</taxon>
        <taxon>Fungi incertae sedis</taxon>
        <taxon>Mucoromycota</taxon>
        <taxon>Mucoromycotina</taxon>
        <taxon>Mucoromycetes</taxon>
        <taxon>Mucorales</taxon>
        <taxon>Mucorineae</taxon>
        <taxon>Mucoraceae</taxon>
        <taxon>Helicostylum</taxon>
    </lineage>
</organism>
<keyword evidence="4" id="KW-0653">Protein transport</keyword>
<comment type="subunit">
    <text evidence="4">Binds the proteasome.</text>
</comment>
<dbReference type="EMBL" id="BAABUJ010000024">
    <property type="protein sequence ID" value="GAA5802721.1"/>
    <property type="molecule type" value="Genomic_DNA"/>
</dbReference>
<comment type="subcellular location">
    <subcellularLocation>
        <location evidence="4">Cytoplasm</location>
    </subcellularLocation>
    <subcellularLocation>
        <location evidence="4">Nucleus</location>
    </subcellularLocation>
</comment>
<accession>A0ABP9Y6Y8</accession>
<dbReference type="PROSITE" id="PS50114">
    <property type="entry name" value="GATA_ZN_FINGER_2"/>
    <property type="match status" value="1"/>
</dbReference>
<sequence length="621" mass="71002">MSSSQSQNSMFRQQQHLYRSAHYLAKSKTPTLYTPPSNDGSTKGRKRRASYEDEEMTSSETIDYKPAILQQQPQQQYREDNILHTTKRNRMSLKKEFPISKLLATLDKDKLIELINDLVDSNPHLKTEVDAFIPPPTTQSISLVIANLEKKLQESFPFNKTLARDDYSYNRVKPALIDIVNALLEYAEHFTCSPDEFPTTIFSYLHFATSVANRLPTWDNEAIDIASSKLDQGKIFGQQVVTEWAKELAQHDAETHGLFSEVVQKFTEPLGKTPADILLCQSLLQFIHPDEFALAKTDLMNFTRIKTLAGAVTRCRLKSIKSTIYQEYGHDRNTASTAGKEEWVITDVVMYTATNNTILTFFHSHELDNDNTTCCGSRQVLNEPSTLQNLLNATTLEDPIRIFQIYDTQTKQLIISWPGCLDDTITKLATLLTEKEMDKRMEYPLLKTDTACTHHSHSSSHQILDPFGLCQIERIIITYGSLTFSSFQFTPVIENSTSTYHHYMYMTPRNYQDFKRKSNINDILNNPTSSACLLNTTYSPAKKYSEETKSPLPKAWRGRFGAYEKKCENCQTSTSPEWRKGPTGHKTLCNACGLRYARLIAKHERLQGPKEEEISLLRFKK</sequence>